<comment type="caution">
    <text evidence="1">The sequence shown here is derived from an EMBL/GenBank/DDBJ whole genome shotgun (WGS) entry which is preliminary data.</text>
</comment>
<keyword evidence="2" id="KW-1185">Reference proteome</keyword>
<sequence>MNSFSSLTPQTKNQDNSEVLVNVIVKQGSDGRTIALVPGLPELQVEASDTPSESLRERATALSQIQLQLETHLAGAEIVSLPVKLPSLERKNPWLEMAGVFKDDPQFEQMLEAIENYRHELDKTIEDDSSQK</sequence>
<dbReference type="Proteomes" id="UP000629098">
    <property type="component" value="Unassembled WGS sequence"/>
</dbReference>
<dbReference type="EMBL" id="JACXAE010000065">
    <property type="protein sequence ID" value="MBD2774191.1"/>
    <property type="molecule type" value="Genomic_DNA"/>
</dbReference>
<gene>
    <name evidence="1" type="ORF">ICL16_19455</name>
</gene>
<organism evidence="1 2">
    <name type="scientific">Iningainema tapete BLCC-T55</name>
    <dbReference type="NCBI Taxonomy" id="2748662"/>
    <lineage>
        <taxon>Bacteria</taxon>
        <taxon>Bacillati</taxon>
        <taxon>Cyanobacteriota</taxon>
        <taxon>Cyanophyceae</taxon>
        <taxon>Nostocales</taxon>
        <taxon>Scytonemataceae</taxon>
        <taxon>Iningainema tapete</taxon>
    </lineage>
</organism>
<proteinExistence type="predicted"/>
<name>A0A8J6XKC8_9CYAN</name>
<dbReference type="RefSeq" id="WP_190830896.1">
    <property type="nucleotide sequence ID" value="NZ_CAWPPI010000065.1"/>
</dbReference>
<evidence type="ECO:0000313" key="2">
    <source>
        <dbReference type="Proteomes" id="UP000629098"/>
    </source>
</evidence>
<protein>
    <submittedName>
        <fullName evidence="1">Uncharacterized protein</fullName>
    </submittedName>
</protein>
<dbReference type="AlphaFoldDB" id="A0A8J6XKC8"/>
<reference evidence="1" key="1">
    <citation type="submission" date="2020-09" db="EMBL/GenBank/DDBJ databases">
        <title>Iningainema tapete sp. nov. (Scytonemataceae, Cyanobacteria) from greenhouses in central Florida (USA) produces two types of nodularin with biosynthetic potential for microcystin-LR and anabaenopeptins.</title>
        <authorList>
            <person name="Berthold D.E."/>
            <person name="Lefler F.W."/>
            <person name="Huang I.-S."/>
            <person name="Abdulla H."/>
            <person name="Zimba P.V."/>
            <person name="Laughinghouse H.D. IV."/>
        </authorList>
    </citation>
    <scope>NUCLEOTIDE SEQUENCE</scope>
    <source>
        <strain evidence="1">BLCCT55</strain>
    </source>
</reference>
<evidence type="ECO:0000313" key="1">
    <source>
        <dbReference type="EMBL" id="MBD2774191.1"/>
    </source>
</evidence>
<accession>A0A8J6XKC8</accession>